<dbReference type="Proteomes" id="UP000231843">
    <property type="component" value="Unassembled WGS sequence"/>
</dbReference>
<reference evidence="1 2" key="1">
    <citation type="submission" date="2017-07" db="EMBL/GenBank/DDBJ databases">
        <title>Leptospira spp. isolated from tropical soils.</title>
        <authorList>
            <person name="Thibeaux R."/>
            <person name="Iraola G."/>
            <person name="Ferres I."/>
            <person name="Bierque E."/>
            <person name="Girault D."/>
            <person name="Soupe-Gilbert M.-E."/>
            <person name="Picardeau M."/>
            <person name="Goarant C."/>
        </authorList>
    </citation>
    <scope>NUCLEOTIDE SEQUENCE [LARGE SCALE GENOMIC DNA]</scope>
    <source>
        <strain evidence="1 2">ES4-C-A1</strain>
    </source>
</reference>
<sequence length="184" mass="21288">MELKFGIPDYAPTDPDYQVEFPNEDPVHFVYFEDGFTSWTGLGKDYTNLYGPISKLIRKELNDHKEEYPGKHKITIQKFKLESIDHCSYNQVTVEMEADIISSGKAWHYQFKDGIESRVTDCMATLATVPILLGWIIHLPYIGHRGNREDQLNQMGRVALLDFLDEIKKHSIDLKRPQSKKGNK</sequence>
<protein>
    <submittedName>
        <fullName evidence="1">Uncharacterized protein</fullName>
    </submittedName>
</protein>
<accession>A0A2M9ZTD9</accession>
<dbReference type="EMBL" id="NPEA01000014">
    <property type="protein sequence ID" value="PJZ75378.1"/>
    <property type="molecule type" value="Genomic_DNA"/>
</dbReference>
<name>A0A2M9ZTD9_9LEPT</name>
<keyword evidence="2" id="KW-1185">Reference proteome</keyword>
<proteinExistence type="predicted"/>
<comment type="caution">
    <text evidence="1">The sequence shown here is derived from an EMBL/GenBank/DDBJ whole genome shotgun (WGS) entry which is preliminary data.</text>
</comment>
<dbReference type="AlphaFoldDB" id="A0A2M9ZTD9"/>
<gene>
    <name evidence="1" type="ORF">CH365_19185</name>
</gene>
<evidence type="ECO:0000313" key="2">
    <source>
        <dbReference type="Proteomes" id="UP000231843"/>
    </source>
</evidence>
<organism evidence="1 2">
    <name type="scientific">Leptospira neocaledonica</name>
    <dbReference type="NCBI Taxonomy" id="2023192"/>
    <lineage>
        <taxon>Bacteria</taxon>
        <taxon>Pseudomonadati</taxon>
        <taxon>Spirochaetota</taxon>
        <taxon>Spirochaetia</taxon>
        <taxon>Leptospirales</taxon>
        <taxon>Leptospiraceae</taxon>
        <taxon>Leptospira</taxon>
    </lineage>
</organism>
<evidence type="ECO:0000313" key="1">
    <source>
        <dbReference type="EMBL" id="PJZ75378.1"/>
    </source>
</evidence>
<dbReference type="OrthoDB" id="344209at2"/>